<reference evidence="1 2" key="1">
    <citation type="submission" date="2018-06" db="EMBL/GenBank/DDBJ databases">
        <authorList>
            <consortium name="Pathogen Informatics"/>
            <person name="Doyle S."/>
        </authorList>
    </citation>
    <scope>NUCLEOTIDE SEQUENCE [LARGE SCALE GENOMIC DNA]</scope>
    <source>
        <strain evidence="1 2">NCTC11661</strain>
    </source>
</reference>
<dbReference type="RefSeq" id="WP_002688531.1">
    <property type="nucleotide sequence ID" value="NZ_UFTJ01000005.1"/>
</dbReference>
<dbReference type="EMBL" id="UFTJ01000005">
    <property type="protein sequence ID" value="SUV53139.1"/>
    <property type="molecule type" value="Genomic_DNA"/>
</dbReference>
<protein>
    <recommendedName>
        <fullName evidence="3">Oxidase</fullName>
    </recommendedName>
</protein>
<proteinExistence type="predicted"/>
<accession>A0A380ZWM4</accession>
<gene>
    <name evidence="1" type="ORF">NCTC11661_02286</name>
</gene>
<dbReference type="AlphaFoldDB" id="A0A380ZWM4"/>
<dbReference type="Proteomes" id="UP000255515">
    <property type="component" value="Unassembled WGS sequence"/>
</dbReference>
<evidence type="ECO:0000313" key="2">
    <source>
        <dbReference type="Proteomes" id="UP000255515"/>
    </source>
</evidence>
<organism evidence="1 2">
    <name type="scientific">Bergeyella zoohelcum</name>
    <dbReference type="NCBI Taxonomy" id="1015"/>
    <lineage>
        <taxon>Bacteria</taxon>
        <taxon>Pseudomonadati</taxon>
        <taxon>Bacteroidota</taxon>
        <taxon>Flavobacteriia</taxon>
        <taxon>Flavobacteriales</taxon>
        <taxon>Weeksellaceae</taxon>
        <taxon>Bergeyella</taxon>
    </lineage>
</organism>
<name>A0A380ZWM4_9FLAO</name>
<sequence>MKDSTLNQNYDVQIENGDFIVSDSQNQSIELLLSSAQGEWKESPLTGANLHKAKHGKIDRDLYRHIGVQLKADGFNATKLQITTNGIDLQGSYEK</sequence>
<evidence type="ECO:0000313" key="1">
    <source>
        <dbReference type="EMBL" id="SUV53139.1"/>
    </source>
</evidence>
<evidence type="ECO:0008006" key="3">
    <source>
        <dbReference type="Google" id="ProtNLM"/>
    </source>
</evidence>